<dbReference type="KEGG" id="pnl:PNK_0384"/>
<feature type="domain" description="Type I restriction enzyme R protein N-terminal" evidence="1">
    <location>
        <begin position="20"/>
        <end position="143"/>
    </location>
</feature>
<name>A0A0U5JBF7_9BACT</name>
<dbReference type="Pfam" id="PF13588">
    <property type="entry name" value="HSDR_N_2"/>
    <property type="match status" value="1"/>
</dbReference>
<dbReference type="EMBL" id="LN879502">
    <property type="protein sequence ID" value="CUI16018.1"/>
    <property type="molecule type" value="Genomic_DNA"/>
</dbReference>
<keyword evidence="3" id="KW-1185">Reference proteome</keyword>
<reference evidence="3" key="1">
    <citation type="submission" date="2015-09" db="EMBL/GenBank/DDBJ databases">
        <authorList>
            <person name="Bertelli C."/>
        </authorList>
    </citation>
    <scope>NUCLEOTIDE SEQUENCE [LARGE SCALE GENOMIC DNA]</scope>
    <source>
        <strain evidence="3">KNic</strain>
    </source>
</reference>
<dbReference type="Proteomes" id="UP000069902">
    <property type="component" value="Chromosome cPNK"/>
</dbReference>
<sequence length="164" mass="18823">MSEPCQLFCSVRKKWIASTPEEKVRQGLLVHMTHNLGYPSGSLALEIILSQIPHLRHIPSYQIPNRRADLIVLVPGLHPNYPLYPLLLIECKAIAITTKVIRQVVGYNQHLQACFIGVANENERRVGWQHPVQKDYHFLAELPPYEILLKQGRLMYTHITQTLS</sequence>
<accession>A0A0U5JBF7</accession>
<dbReference type="PATRIC" id="fig|389348.3.peg.432"/>
<dbReference type="RefSeq" id="WP_059059953.1">
    <property type="nucleotide sequence ID" value="NZ_LN879502.1"/>
</dbReference>
<dbReference type="InParanoid" id="A0A0U5JBF7"/>
<dbReference type="AlphaFoldDB" id="A0A0U5JBF7"/>
<evidence type="ECO:0000313" key="3">
    <source>
        <dbReference type="Proteomes" id="UP000069902"/>
    </source>
</evidence>
<proteinExistence type="predicted"/>
<protein>
    <recommendedName>
        <fullName evidence="1">Type I restriction enzyme R protein N-terminal domain-containing protein</fullName>
    </recommendedName>
</protein>
<evidence type="ECO:0000313" key="2">
    <source>
        <dbReference type="EMBL" id="CUI16018.1"/>
    </source>
</evidence>
<organism evidence="2 3">
    <name type="scientific">Candidatus Protochlamydia naegleriophila</name>
    <dbReference type="NCBI Taxonomy" id="389348"/>
    <lineage>
        <taxon>Bacteria</taxon>
        <taxon>Pseudomonadati</taxon>
        <taxon>Chlamydiota</taxon>
        <taxon>Chlamydiia</taxon>
        <taxon>Parachlamydiales</taxon>
        <taxon>Parachlamydiaceae</taxon>
        <taxon>Candidatus Protochlamydia</taxon>
    </lineage>
</organism>
<evidence type="ECO:0000259" key="1">
    <source>
        <dbReference type="Pfam" id="PF13588"/>
    </source>
</evidence>
<gene>
    <name evidence="2" type="ORF">PNK_0384</name>
</gene>
<dbReference type="InterPro" id="IPR029464">
    <property type="entry name" value="HSDR_N"/>
</dbReference>
<dbReference type="STRING" id="389348.PNK_0384"/>